<keyword evidence="10" id="KW-0472">Membrane</keyword>
<dbReference type="SUPFAM" id="SSF49265">
    <property type="entry name" value="Fibronectin type III"/>
    <property type="match status" value="1"/>
</dbReference>
<feature type="region of interest" description="Disordered" evidence="9">
    <location>
        <begin position="1394"/>
        <end position="1430"/>
    </location>
</feature>
<dbReference type="PROSITE" id="PS50853">
    <property type="entry name" value="FN3"/>
    <property type="match status" value="1"/>
</dbReference>
<dbReference type="SMART" id="SM00710">
    <property type="entry name" value="PbH1"/>
    <property type="match status" value="6"/>
</dbReference>
<dbReference type="InterPro" id="IPR003961">
    <property type="entry name" value="FN3_dom"/>
</dbReference>
<dbReference type="Gene3D" id="2.60.40.10">
    <property type="entry name" value="Immunoglobulins"/>
    <property type="match status" value="1"/>
</dbReference>
<dbReference type="GO" id="GO:0047489">
    <property type="term" value="F:pectate disaccharide-lyase activity"/>
    <property type="evidence" value="ECO:0007669"/>
    <property type="project" value="UniProtKB-EC"/>
</dbReference>
<feature type="transmembrane region" description="Helical" evidence="10">
    <location>
        <begin position="1436"/>
        <end position="1454"/>
    </location>
</feature>
<dbReference type="CDD" id="cd00063">
    <property type="entry name" value="FN3"/>
    <property type="match status" value="1"/>
</dbReference>
<keyword evidence="7 13" id="KW-0456">Lyase</keyword>
<evidence type="ECO:0000256" key="7">
    <source>
        <dbReference type="ARBA" id="ARBA00023239"/>
    </source>
</evidence>
<dbReference type="InterPro" id="IPR006626">
    <property type="entry name" value="PbH1"/>
</dbReference>
<dbReference type="InterPro" id="IPR052052">
    <property type="entry name" value="Polysaccharide_Lyase_9"/>
</dbReference>
<keyword evidence="6" id="KW-0106">Calcium</keyword>
<dbReference type="InterPro" id="IPR012334">
    <property type="entry name" value="Pectin_lyas_fold"/>
</dbReference>
<evidence type="ECO:0000256" key="10">
    <source>
        <dbReference type="SAM" id="Phobius"/>
    </source>
</evidence>
<dbReference type="EC" id="4.2.2.9" evidence="13"/>
<dbReference type="GO" id="GO:0046872">
    <property type="term" value="F:metal ion binding"/>
    <property type="evidence" value="ECO:0007669"/>
    <property type="project" value="UniProtKB-KW"/>
</dbReference>
<sequence>MRKRTKRMLSVLMAALMVVSIMPVTGSNNIVAKASTASAESSVVTWSAADILAAQEGDSGLVLCGSGWANNNATDDKTFEDGFSALGDNAKAGSTKAQTDGKTAAGTVPDNGCYVKYTAPVNGELAINTKIGKNKTFYVIAEDGTKVAEVKNGTSGSTYNTVKAEVEAGKTYYAYLGGATAQIWQVYFTPAEAEWLAADILASTTYNNGLTLCGTGWANNNATDDKTFDDGFSALGDNAKAGSAKAQTNGKNSAGTVPDSGCYIKYTAAANGELAIDTKIGKGKTFYIVAEDGTKAAEVKNSTDASTYNTVKAKVEAGKTYYAYLGGATAQIWKVYYSQLNKKTVVDWESVAKPVISKVEAGSDGFTVTVEGIVDEYNGAEDIVVTMLHNDGQAGEAVIKRSEGTATVNFTAHESGDYTFVATAQRLGCADKASDVYEVKDFILGVKMPTITWAENKGNGEVYLDWVNISDAKDYTLTYKVKGSDESTAVKIDGITEGDYTVKNLTVGSTYEFSVVANRADGYCSAVSEKELSVTADAQKNWYVSTVGSAQETKATITEADGNAQVINIANGDTASKKVATVEAKDITNTTGSMEIQAKASGKISDDEDGFSYYYTKVNPEKENFELTATFTVTDASLTPDNQTGFGVVVADTLGVNNWGTPSYVHKYFNYFSSMMYSSKINAPTMRYITGYTSADTSNKDGVDRVNNNVKFNQLTGTDMFKVGAEYTFTVRKTDDGYEAVATTENGTQTQKLTANDFTSVQEDGTVVVGVMVARKIGVKITDIKFTTSESKGLATSEVVEDKVTPSIRVYSSNTCGAGEYEYTVVPNCAGTLKVTGSADGKAISKEVTADEVVRIPVAVNVGSNTIKAEFEPAAAANITSTTTVTSETNVTRKVYGEAGQTIIVTPDGKTTGDGTEESPLDINTAVSYAQPGQTILMKNGVYDKWITINRSVCGTADKPINLVAESISTDGTDGVVLSGAGLTVIGSYWHVYGLYVKDSSGVGIQVSGNYNTIDMCTVNHAANSGIQISRNGGADNYAGIQGKLWPTGNLIKNCESFDNCDAGRNDADGFAAKLTCGEGNRFYGCISHNNIDDGWDLYAKSVSGTIGSVTIENCVAYNNGWLTTDDVTAAGYNYGEGNGFKLGGGYLKGGHKLINCVSFGNHAKGITSNSCPDISITRCTAYNNGNANSYSIGLNTMDSMLKEWKVSGLISMSKADLTAKADLIPFSQHGDDNYIYNGSESYNNLGQKATDEWFESVDTTIRPSRNADGTIDMHNLLVIKSGVLSDNVGARLDTTSEEAISVKPQAGEVVSHVFEWTTTKEATCTEKGEKHGICTVCGHEETREIEALGHEFANEFTVDKEATTTEEGSKSQHCLHAGCTEKTNVTVIPKLTAGSEEVNPTPSTPDNKDDANVPSTGTDSSEKAPAAQTGDTMHAVPFALAMIISAGVVVIEISRKKKAVR</sequence>
<dbReference type="RefSeq" id="WP_055287473.1">
    <property type="nucleotide sequence ID" value="NZ_CABIXW010000005.1"/>
</dbReference>
<keyword evidence="10" id="KW-1133">Transmembrane helix</keyword>
<evidence type="ECO:0000256" key="4">
    <source>
        <dbReference type="ARBA" id="ARBA00022723"/>
    </source>
</evidence>
<evidence type="ECO:0000259" key="12">
    <source>
        <dbReference type="PROSITE" id="PS50853"/>
    </source>
</evidence>
<comment type="cofactor">
    <cofactor evidence="1">
        <name>Ca(2+)</name>
        <dbReference type="ChEBI" id="CHEBI:29108"/>
    </cofactor>
</comment>
<dbReference type="Pfam" id="PF25849">
    <property type="entry name" value="PelX_N"/>
    <property type="match status" value="1"/>
</dbReference>
<dbReference type="GO" id="GO:0005576">
    <property type="term" value="C:extracellular region"/>
    <property type="evidence" value="ECO:0007669"/>
    <property type="project" value="UniProtKB-SubCell"/>
</dbReference>
<feature type="domain" description="Fibronectin type-III" evidence="12">
    <location>
        <begin position="448"/>
        <end position="538"/>
    </location>
</feature>
<dbReference type="Gene3D" id="2.160.20.10">
    <property type="entry name" value="Single-stranded right-handed beta-helix, Pectin lyase-like"/>
    <property type="match status" value="1"/>
</dbReference>
<evidence type="ECO:0000256" key="2">
    <source>
        <dbReference type="ARBA" id="ARBA00004613"/>
    </source>
</evidence>
<dbReference type="PANTHER" id="PTHR40088">
    <property type="entry name" value="PECTATE LYASE (EUROFUNG)"/>
    <property type="match status" value="1"/>
</dbReference>
<keyword evidence="5 11" id="KW-0732">Signal</keyword>
<dbReference type="Pfam" id="PF25850">
    <property type="entry name" value="PelX_Ig"/>
    <property type="match status" value="1"/>
</dbReference>
<dbReference type="InterPro" id="IPR036116">
    <property type="entry name" value="FN3_sf"/>
</dbReference>
<evidence type="ECO:0000313" key="13">
    <source>
        <dbReference type="EMBL" id="CUQ86767.1"/>
    </source>
</evidence>
<evidence type="ECO:0000256" key="11">
    <source>
        <dbReference type="SAM" id="SignalP"/>
    </source>
</evidence>
<protein>
    <submittedName>
        <fullName evidence="13">Pectate disaccharide-lyase</fullName>
        <ecNumber evidence="13">4.2.2.9</ecNumber>
    </submittedName>
</protein>
<feature type="signal peptide" evidence="11">
    <location>
        <begin position="1"/>
        <end position="26"/>
    </location>
</feature>
<dbReference type="InterPro" id="IPR058863">
    <property type="entry name" value="PelX-like_Ig"/>
</dbReference>
<reference evidence="13 14" key="1">
    <citation type="submission" date="2015-09" db="EMBL/GenBank/DDBJ databases">
        <authorList>
            <consortium name="Pathogen Informatics"/>
        </authorList>
    </citation>
    <scope>NUCLEOTIDE SEQUENCE [LARGE SCALE GENOMIC DNA]</scope>
    <source>
        <strain evidence="13 14">2789STDY5834878</strain>
    </source>
</reference>
<evidence type="ECO:0000256" key="1">
    <source>
        <dbReference type="ARBA" id="ARBA00001913"/>
    </source>
</evidence>
<evidence type="ECO:0000256" key="8">
    <source>
        <dbReference type="ARBA" id="ARBA00038263"/>
    </source>
</evidence>
<dbReference type="PANTHER" id="PTHR40088:SF1">
    <property type="entry name" value="PECTATE LYASE PEL9"/>
    <property type="match status" value="1"/>
</dbReference>
<name>A0A174ZLW1_9FIRM</name>
<evidence type="ECO:0000256" key="3">
    <source>
        <dbReference type="ARBA" id="ARBA00022525"/>
    </source>
</evidence>
<comment type="similarity">
    <text evidence="8">Belongs to the polysaccharide lyase 9 family.</text>
</comment>
<dbReference type="Proteomes" id="UP000095780">
    <property type="component" value="Unassembled WGS sequence"/>
</dbReference>
<evidence type="ECO:0000256" key="5">
    <source>
        <dbReference type="ARBA" id="ARBA00022729"/>
    </source>
</evidence>
<keyword evidence="10" id="KW-0812">Transmembrane</keyword>
<comment type="subcellular location">
    <subcellularLocation>
        <location evidence="2">Secreted</location>
    </subcellularLocation>
</comment>
<keyword evidence="3" id="KW-0964">Secreted</keyword>
<organism evidence="13 14">
    <name type="scientific">Lachnospira eligens</name>
    <dbReference type="NCBI Taxonomy" id="39485"/>
    <lineage>
        <taxon>Bacteria</taxon>
        <taxon>Bacillati</taxon>
        <taxon>Bacillota</taxon>
        <taxon>Clostridia</taxon>
        <taxon>Lachnospirales</taxon>
        <taxon>Lachnospiraceae</taxon>
        <taxon>Lachnospira</taxon>
    </lineage>
</organism>
<evidence type="ECO:0000256" key="9">
    <source>
        <dbReference type="SAM" id="MobiDB-lite"/>
    </source>
</evidence>
<dbReference type="InterPro" id="IPR058953">
    <property type="entry name" value="PelX-like_N"/>
</dbReference>
<proteinExistence type="inferred from homology"/>
<keyword evidence="4" id="KW-0479">Metal-binding</keyword>
<accession>A0A174ZLW1</accession>
<dbReference type="SUPFAM" id="SSF51126">
    <property type="entry name" value="Pectin lyase-like"/>
    <property type="match status" value="1"/>
</dbReference>
<dbReference type="InterPro" id="IPR013783">
    <property type="entry name" value="Ig-like_fold"/>
</dbReference>
<dbReference type="InterPro" id="IPR011050">
    <property type="entry name" value="Pectin_lyase_fold/virulence"/>
</dbReference>
<evidence type="ECO:0000256" key="6">
    <source>
        <dbReference type="ARBA" id="ARBA00022837"/>
    </source>
</evidence>
<dbReference type="EMBL" id="CZBV01000005">
    <property type="protein sequence ID" value="CUQ86767.1"/>
    <property type="molecule type" value="Genomic_DNA"/>
</dbReference>
<gene>
    <name evidence="13" type="primary">pelX_1</name>
    <name evidence="13" type="ORF">ERS852492_01881</name>
</gene>
<evidence type="ECO:0000313" key="14">
    <source>
        <dbReference type="Proteomes" id="UP000095780"/>
    </source>
</evidence>
<feature type="chain" id="PRO_5039617736" evidence="11">
    <location>
        <begin position="27"/>
        <end position="1462"/>
    </location>
</feature>